<dbReference type="Proteomes" id="UP001500359">
    <property type="component" value="Unassembled WGS sequence"/>
</dbReference>
<dbReference type="InterPro" id="IPR004101">
    <property type="entry name" value="Mur_ligase_C"/>
</dbReference>
<proteinExistence type="inferred from homology"/>
<dbReference type="PANTHER" id="PTHR23135">
    <property type="entry name" value="MUR LIGASE FAMILY MEMBER"/>
    <property type="match status" value="1"/>
</dbReference>
<dbReference type="InterPro" id="IPR036565">
    <property type="entry name" value="Mur-like_cat_sf"/>
</dbReference>
<gene>
    <name evidence="7 12" type="primary">murE</name>
    <name evidence="12" type="ORF">GCM10009114_14570</name>
</gene>
<protein>
    <recommendedName>
        <fullName evidence="7">UDP-N-acetylmuramyl-tripeptide synthetase</fullName>
        <ecNumber evidence="7">6.3.2.-</ecNumber>
    </recommendedName>
    <alternativeName>
        <fullName evidence="7">UDP-MurNAc-tripeptide synthetase</fullName>
    </alternativeName>
</protein>
<evidence type="ECO:0000256" key="6">
    <source>
        <dbReference type="ARBA" id="ARBA00023316"/>
    </source>
</evidence>
<dbReference type="InterPro" id="IPR000713">
    <property type="entry name" value="Mur_ligase_N"/>
</dbReference>
<dbReference type="Pfam" id="PF02875">
    <property type="entry name" value="Mur_ligase_C"/>
    <property type="match status" value="1"/>
</dbReference>
<dbReference type="InterPro" id="IPR005761">
    <property type="entry name" value="UDP-N-AcMur-Glu-dNH2Pim_ligase"/>
</dbReference>
<keyword evidence="7 12" id="KW-0436">Ligase</keyword>
<evidence type="ECO:0000256" key="3">
    <source>
        <dbReference type="ARBA" id="ARBA00022960"/>
    </source>
</evidence>
<comment type="function">
    <text evidence="7">Catalyzes the addition of an amino acid to the nucleotide precursor UDP-N-acetylmuramoyl-L-alanyl-D-glutamate (UMAG) in the biosynthesis of bacterial cell-wall peptidoglycan.</text>
</comment>
<dbReference type="InterPro" id="IPR036615">
    <property type="entry name" value="Mur_ligase_C_dom_sf"/>
</dbReference>
<dbReference type="NCBIfam" id="NF001123">
    <property type="entry name" value="PRK00139.1-1"/>
    <property type="match status" value="1"/>
</dbReference>
<evidence type="ECO:0000256" key="1">
    <source>
        <dbReference type="ARBA" id="ARBA00005898"/>
    </source>
</evidence>
<evidence type="ECO:0000256" key="8">
    <source>
        <dbReference type="RuleBase" id="RU004135"/>
    </source>
</evidence>
<feature type="binding site" evidence="7">
    <location>
        <position position="32"/>
    </location>
    <ligand>
        <name>UDP-N-acetyl-alpha-D-muramoyl-L-alanyl-D-glutamate</name>
        <dbReference type="ChEBI" id="CHEBI:83900"/>
    </ligand>
</feature>
<evidence type="ECO:0000256" key="5">
    <source>
        <dbReference type="ARBA" id="ARBA00023306"/>
    </source>
</evidence>
<organism evidence="12 13">
    <name type="scientific">Aliiglaciecola litoralis</name>
    <dbReference type="NCBI Taxonomy" id="582857"/>
    <lineage>
        <taxon>Bacteria</taxon>
        <taxon>Pseudomonadati</taxon>
        <taxon>Pseudomonadota</taxon>
        <taxon>Gammaproteobacteria</taxon>
        <taxon>Alteromonadales</taxon>
        <taxon>Alteromonadaceae</taxon>
        <taxon>Aliiglaciecola</taxon>
    </lineage>
</organism>
<reference evidence="13" key="1">
    <citation type="journal article" date="2019" name="Int. J. Syst. Evol. Microbiol.">
        <title>The Global Catalogue of Microorganisms (GCM) 10K type strain sequencing project: providing services to taxonomists for standard genome sequencing and annotation.</title>
        <authorList>
            <consortium name="The Broad Institute Genomics Platform"/>
            <consortium name="The Broad Institute Genome Sequencing Center for Infectious Disease"/>
            <person name="Wu L."/>
            <person name="Ma J."/>
        </authorList>
    </citation>
    <scope>NUCLEOTIDE SEQUENCE [LARGE SCALE GENOMIC DNA]</scope>
    <source>
        <strain evidence="13">JCM 15896</strain>
    </source>
</reference>
<dbReference type="SUPFAM" id="SSF53623">
    <property type="entry name" value="MurD-like peptide ligases, catalytic domain"/>
    <property type="match status" value="1"/>
</dbReference>
<feature type="modified residue" description="N6-carboxylysine" evidence="7">
    <location>
        <position position="234"/>
    </location>
</feature>
<comment type="similarity">
    <text evidence="1 7">Belongs to the MurCDEF family. MurE subfamily.</text>
</comment>
<dbReference type="NCBIfam" id="NF001126">
    <property type="entry name" value="PRK00139.1-4"/>
    <property type="match status" value="1"/>
</dbReference>
<feature type="domain" description="Mur ligase C-terminal" evidence="10">
    <location>
        <begin position="354"/>
        <end position="480"/>
    </location>
</feature>
<feature type="binding site" evidence="7">
    <location>
        <position position="202"/>
    </location>
    <ligand>
        <name>UDP-N-acetyl-alpha-D-muramoyl-L-alanyl-D-glutamate</name>
        <dbReference type="ChEBI" id="CHEBI:83900"/>
    </ligand>
</feature>
<comment type="pathway">
    <text evidence="7 8">Cell wall biogenesis; peptidoglycan biosynthesis.</text>
</comment>
<dbReference type="NCBIfam" id="TIGR01085">
    <property type="entry name" value="murE"/>
    <property type="match status" value="1"/>
</dbReference>
<comment type="caution">
    <text evidence="12">The sequence shown here is derived from an EMBL/GenBank/DDBJ whole genome shotgun (WGS) entry which is preliminary data.</text>
</comment>
<feature type="domain" description="Mur ligase N-terminal catalytic" evidence="9">
    <location>
        <begin position="29"/>
        <end position="107"/>
    </location>
</feature>
<dbReference type="RefSeq" id="WP_343858190.1">
    <property type="nucleotide sequence ID" value="NZ_BAAAFD010000003.1"/>
</dbReference>
<name>A0ABP3WQZ6_9ALTE</name>
<dbReference type="GO" id="GO:0016874">
    <property type="term" value="F:ligase activity"/>
    <property type="evidence" value="ECO:0007669"/>
    <property type="project" value="UniProtKB-KW"/>
</dbReference>
<dbReference type="PANTHER" id="PTHR23135:SF4">
    <property type="entry name" value="UDP-N-ACETYLMURAMOYL-L-ALANYL-D-GLUTAMATE--2,6-DIAMINOPIMELATE LIGASE MURE HOMOLOG, CHLOROPLASTIC"/>
    <property type="match status" value="1"/>
</dbReference>
<comment type="subcellular location">
    <subcellularLocation>
        <location evidence="7 8">Cytoplasm</location>
    </subcellularLocation>
</comment>
<feature type="binding site" evidence="7">
    <location>
        <begin position="121"/>
        <end position="127"/>
    </location>
    <ligand>
        <name>ATP</name>
        <dbReference type="ChEBI" id="CHEBI:30616"/>
    </ligand>
</feature>
<dbReference type="Gene3D" id="3.40.1190.10">
    <property type="entry name" value="Mur-like, catalytic domain"/>
    <property type="match status" value="1"/>
</dbReference>
<keyword evidence="6 7" id="KW-0961">Cell wall biogenesis/degradation</keyword>
<evidence type="ECO:0000256" key="7">
    <source>
        <dbReference type="HAMAP-Rule" id="MF_00208"/>
    </source>
</evidence>
<dbReference type="EC" id="6.3.2.-" evidence="7"/>
<evidence type="ECO:0000259" key="10">
    <source>
        <dbReference type="Pfam" id="PF02875"/>
    </source>
</evidence>
<dbReference type="InterPro" id="IPR035911">
    <property type="entry name" value="MurE/MurF_N"/>
</dbReference>
<keyword evidence="3 7" id="KW-0133">Cell shape</keyword>
<dbReference type="Pfam" id="PF01225">
    <property type="entry name" value="Mur_ligase"/>
    <property type="match status" value="1"/>
</dbReference>
<evidence type="ECO:0000259" key="9">
    <source>
        <dbReference type="Pfam" id="PF01225"/>
    </source>
</evidence>
<evidence type="ECO:0000259" key="11">
    <source>
        <dbReference type="Pfam" id="PF08245"/>
    </source>
</evidence>
<dbReference type="SUPFAM" id="SSF63418">
    <property type="entry name" value="MurE/MurF N-terminal domain"/>
    <property type="match status" value="1"/>
</dbReference>
<dbReference type="SUPFAM" id="SSF53244">
    <property type="entry name" value="MurD-like peptide ligases, peptide-binding domain"/>
    <property type="match status" value="1"/>
</dbReference>
<evidence type="ECO:0000313" key="13">
    <source>
        <dbReference type="Proteomes" id="UP001500359"/>
    </source>
</evidence>
<evidence type="ECO:0000313" key="12">
    <source>
        <dbReference type="EMBL" id="GAA0855529.1"/>
    </source>
</evidence>
<dbReference type="Gene3D" id="3.40.1390.10">
    <property type="entry name" value="MurE/MurF, N-terminal domain"/>
    <property type="match status" value="1"/>
</dbReference>
<feature type="binding site" evidence="7">
    <location>
        <position position="200"/>
    </location>
    <ligand>
        <name>UDP-N-acetyl-alpha-D-muramoyl-L-alanyl-D-glutamate</name>
        <dbReference type="ChEBI" id="CHEBI:83900"/>
    </ligand>
</feature>
<accession>A0ABP3WQZ6</accession>
<feature type="binding site" evidence="7">
    <location>
        <position position="34"/>
    </location>
    <ligand>
        <name>UDP-N-acetyl-alpha-D-muramoyl-L-alanyl-D-glutamate</name>
        <dbReference type="ChEBI" id="CHEBI:83900"/>
    </ligand>
</feature>
<feature type="domain" description="Mur ligase central" evidence="11">
    <location>
        <begin position="119"/>
        <end position="331"/>
    </location>
</feature>
<keyword evidence="13" id="KW-1185">Reference proteome</keyword>
<keyword evidence="7" id="KW-0067">ATP-binding</keyword>
<keyword evidence="4 7" id="KW-0573">Peptidoglycan synthesis</keyword>
<feature type="binding site" evidence="7">
    <location>
        <position position="166"/>
    </location>
    <ligand>
        <name>UDP-N-acetyl-alpha-D-muramoyl-L-alanyl-D-glutamate</name>
        <dbReference type="ChEBI" id="CHEBI:83900"/>
    </ligand>
</feature>
<evidence type="ECO:0000256" key="4">
    <source>
        <dbReference type="ARBA" id="ARBA00022984"/>
    </source>
</evidence>
<dbReference type="HAMAP" id="MF_00208">
    <property type="entry name" value="MurE"/>
    <property type="match status" value="1"/>
</dbReference>
<keyword evidence="7" id="KW-0460">Magnesium</keyword>
<dbReference type="Pfam" id="PF08245">
    <property type="entry name" value="Mur_ligase_M"/>
    <property type="match status" value="1"/>
</dbReference>
<feature type="binding site" evidence="7">
    <location>
        <position position="194"/>
    </location>
    <ligand>
        <name>UDP-N-acetyl-alpha-D-muramoyl-L-alanyl-D-glutamate</name>
        <dbReference type="ChEBI" id="CHEBI:83900"/>
    </ligand>
</feature>
<comment type="PTM">
    <text evidence="7">Carboxylation is probably crucial for Mg(2+) binding and, consequently, for the gamma-phosphate positioning of ATP.</text>
</comment>
<keyword evidence="2 7" id="KW-0132">Cell division</keyword>
<keyword evidence="7" id="KW-0963">Cytoplasm</keyword>
<dbReference type="InterPro" id="IPR013221">
    <property type="entry name" value="Mur_ligase_cen"/>
</dbReference>
<keyword evidence="7" id="KW-0547">Nucleotide-binding</keyword>
<feature type="binding site" evidence="7">
    <location>
        <begin position="167"/>
        <end position="168"/>
    </location>
    <ligand>
        <name>UDP-N-acetyl-alpha-D-muramoyl-L-alanyl-D-glutamate</name>
        <dbReference type="ChEBI" id="CHEBI:83900"/>
    </ligand>
</feature>
<comment type="cofactor">
    <cofactor evidence="7">
        <name>Mg(2+)</name>
        <dbReference type="ChEBI" id="CHEBI:18420"/>
    </cofactor>
</comment>
<keyword evidence="5 7" id="KW-0131">Cell cycle</keyword>
<dbReference type="EMBL" id="BAAAFD010000003">
    <property type="protein sequence ID" value="GAA0855529.1"/>
    <property type="molecule type" value="Genomic_DNA"/>
</dbReference>
<evidence type="ECO:0000256" key="2">
    <source>
        <dbReference type="ARBA" id="ARBA00022618"/>
    </source>
</evidence>
<comment type="caution">
    <text evidence="7">Lacks conserved residue(s) required for the propagation of feature annotation.</text>
</comment>
<sequence length="509" mass="55147">MSVEVNPMPDIKAILSYYQIQAPSLRVNELVLDSREVGVHSVFVAIPGHALDGRDFIPQAISLGAKMVLVHTDNMQQHGLIEMREQTVLVSFFKLAASLSELAARFYGFPAEKLDVIAVTGTNGKTSTVQLISQLRSLLGDGAASIGTLGAGMFNSDVSKLQKTLNTTPDACQIQRLMAGFVTSQAQQVAFEASSHALVQGRIEGLKTDVAVFTNLTRDHLDYHGSMQAYATAKRRLLSQPKLQQLVLNLDDQESQNWMAHAHAEQKVTVFSTKLSQQDVPAGAQYCLANDIHFDDQGVTFTLDSSWGQATIKSGLLGQFNVANLLAALSALLVLGKPLSTLAPLCAQLRPVAGRMELFEKAQHGNMIVDYAHTPDALEQALVSARVHCAGNLICVFGCGGDRDQGKRAVMGEIANRLSNKVYLTTDNSRTEAPSAIVADIISGIDDTQKIQVELDRKKAIQLAMANSVPGDLILIAGKGHETTQTIGNHCLPYDEREYVRTISVEDKQ</sequence>
<dbReference type="Gene3D" id="3.90.190.20">
    <property type="entry name" value="Mur ligase, C-terminal domain"/>
    <property type="match status" value="1"/>
</dbReference>